<dbReference type="RefSeq" id="WP_160336410.1">
    <property type="nucleotide sequence ID" value="NZ_WSRP01000081.1"/>
</dbReference>
<sequence length="688" mass="78637">MFIGIVTGGKYKYVKLLEGYRDENGKTRNRVVKTFGRLDVLLKEDPEAVNKLKAKYNGQHKEKFELQQKQRLKDLEETLAFQVDQSRVQSPLPLLNYGHFAVKQIWEEDLALDRKFKYVQQTSKLKFDLNSLVRYLVAGKILEPGSIEKTFRRKDEYLGDPIKDITLDNCYDAYTYLFDLKEEIIKWVNRRMNQSFGTGRTRLLFYDVTNTYFETTMSDKEKDYERSDFAEVLIDTVKQAVISEELPVDCLDREGNVIVENLPAAFIEKLTDDKYRYFRMRGPSKEHRFDLPLVSIALVIDQNGIPLDFQVYAGNASEFAKMPESIRKLKEKYDVEEAVVVADRGLNSVENLTMLNGNNLGFLMAQKVTKLGETLTKKMLDRSRYQPLNSEVPDDNLYQVVSDWEKSGGSGSKINCTLVFTFNKNRQKRDQAILKLWQGIVLAKKQAGVKIGPRKTGWACLAKTENGKDQPILGIDEKVLQNKLALCGYAAVVYKESPIQADKDGVVSERKNPILKDAEIAGMYHRLNCIEDCFRVMKSNLGLRPMYVFNSKHIIAHCLLVYLALITVRLIQNRAEKSSVHVTAEEISTCLREANVAPLLLSEERSVFATVEQCSNLRKGLERQSTSELVEMIKSGKIKTSKTPEILEACGLKMPNRFCSLHELARSLKTKFPDFNSAVPTLKRLDLL</sequence>
<proteinExistence type="predicted"/>
<name>A0A6L6YM73_9BURK</name>
<evidence type="ECO:0000259" key="1">
    <source>
        <dbReference type="Pfam" id="PF01609"/>
    </source>
</evidence>
<dbReference type="GO" id="GO:0003677">
    <property type="term" value="F:DNA binding"/>
    <property type="evidence" value="ECO:0007669"/>
    <property type="project" value="InterPro"/>
</dbReference>
<evidence type="ECO:0000313" key="3">
    <source>
        <dbReference type="Proteomes" id="UP000472580"/>
    </source>
</evidence>
<gene>
    <name evidence="2" type="ORF">E5987_12555</name>
</gene>
<accession>A0A6L6YM73</accession>
<reference evidence="2 3" key="1">
    <citation type="submission" date="2019-12" db="EMBL/GenBank/DDBJ databases">
        <title>Microbes associate with the intestines of laboratory mice.</title>
        <authorList>
            <person name="Navarre W."/>
            <person name="Wong E."/>
        </authorList>
    </citation>
    <scope>NUCLEOTIDE SEQUENCE [LARGE SCALE GENOMIC DNA]</scope>
    <source>
        <strain evidence="2 3">NM82_D38</strain>
    </source>
</reference>
<dbReference type="OrthoDB" id="8547152at2"/>
<keyword evidence="3" id="KW-1185">Reference proteome</keyword>
<dbReference type="InterPro" id="IPR002559">
    <property type="entry name" value="Transposase_11"/>
</dbReference>
<dbReference type="Proteomes" id="UP000472580">
    <property type="component" value="Unassembled WGS sequence"/>
</dbReference>
<evidence type="ECO:0000313" key="2">
    <source>
        <dbReference type="EMBL" id="MVX58003.1"/>
    </source>
</evidence>
<dbReference type="Pfam" id="PF01609">
    <property type="entry name" value="DDE_Tnp_1"/>
    <property type="match status" value="1"/>
</dbReference>
<comment type="caution">
    <text evidence="2">The sequence shown here is derived from an EMBL/GenBank/DDBJ whole genome shotgun (WGS) entry which is preliminary data.</text>
</comment>
<dbReference type="PANTHER" id="PTHR34614">
    <property type="match status" value="1"/>
</dbReference>
<dbReference type="AlphaFoldDB" id="A0A6L6YM73"/>
<dbReference type="GO" id="GO:0004803">
    <property type="term" value="F:transposase activity"/>
    <property type="evidence" value="ECO:0007669"/>
    <property type="project" value="InterPro"/>
</dbReference>
<feature type="domain" description="Transposase IS4-like" evidence="1">
    <location>
        <begin position="294"/>
        <end position="565"/>
    </location>
</feature>
<dbReference type="PANTHER" id="PTHR34614:SF2">
    <property type="entry name" value="TRANSPOSASE IS4-LIKE DOMAIN-CONTAINING PROTEIN"/>
    <property type="match status" value="1"/>
</dbReference>
<protein>
    <submittedName>
        <fullName evidence="2">Transposase</fullName>
    </submittedName>
</protein>
<dbReference type="EMBL" id="WSRP01000081">
    <property type="protein sequence ID" value="MVX58003.1"/>
    <property type="molecule type" value="Genomic_DNA"/>
</dbReference>
<organism evidence="2 3">
    <name type="scientific">Parasutterella muris</name>
    <dbReference type="NCBI Taxonomy" id="2565572"/>
    <lineage>
        <taxon>Bacteria</taxon>
        <taxon>Pseudomonadati</taxon>
        <taxon>Pseudomonadota</taxon>
        <taxon>Betaproteobacteria</taxon>
        <taxon>Burkholderiales</taxon>
        <taxon>Sutterellaceae</taxon>
        <taxon>Parasutterella</taxon>
    </lineage>
</organism>
<dbReference type="GO" id="GO:0006313">
    <property type="term" value="P:DNA transposition"/>
    <property type="evidence" value="ECO:0007669"/>
    <property type="project" value="InterPro"/>
</dbReference>